<feature type="domain" description="Tr-type G" evidence="7">
    <location>
        <begin position="484"/>
        <end position="738"/>
    </location>
</feature>
<dbReference type="Pfam" id="PF00009">
    <property type="entry name" value="GTP_EFTU"/>
    <property type="match status" value="1"/>
</dbReference>
<evidence type="ECO:0000256" key="2">
    <source>
        <dbReference type="ARBA" id="ARBA00022741"/>
    </source>
</evidence>
<feature type="compositionally biased region" description="Low complexity" evidence="6">
    <location>
        <begin position="956"/>
        <end position="965"/>
    </location>
</feature>
<dbReference type="Pfam" id="PF03144">
    <property type="entry name" value="GTP_EFTU_D2"/>
    <property type="match status" value="1"/>
</dbReference>
<dbReference type="FunFam" id="2.40.30.10:FF:000005">
    <property type="entry name" value="Elongation factor 1-alpha"/>
    <property type="match status" value="1"/>
</dbReference>
<organism evidence="8 9">
    <name type="scientific">Polarella glacialis</name>
    <name type="common">Dinoflagellate</name>
    <dbReference type="NCBI Taxonomy" id="89957"/>
    <lineage>
        <taxon>Eukaryota</taxon>
        <taxon>Sar</taxon>
        <taxon>Alveolata</taxon>
        <taxon>Dinophyceae</taxon>
        <taxon>Suessiales</taxon>
        <taxon>Suessiaceae</taxon>
        <taxon>Polarella</taxon>
    </lineage>
</organism>
<dbReference type="InterPro" id="IPR009001">
    <property type="entry name" value="Transl_elong_EF1A/Init_IF2_C"/>
</dbReference>
<dbReference type="Pfam" id="PF22594">
    <property type="entry name" value="GTP-eEF1A_C"/>
    <property type="match status" value="1"/>
</dbReference>
<dbReference type="AlphaFoldDB" id="A0A813G5Q0"/>
<proteinExistence type="inferred from homology"/>
<keyword evidence="2" id="KW-0547">Nucleotide-binding</keyword>
<evidence type="ECO:0000256" key="3">
    <source>
        <dbReference type="ARBA" id="ARBA00022768"/>
    </source>
</evidence>
<dbReference type="GO" id="GO:0005525">
    <property type="term" value="F:GTP binding"/>
    <property type="evidence" value="ECO:0007669"/>
    <property type="project" value="UniProtKB-KW"/>
</dbReference>
<protein>
    <recommendedName>
        <fullName evidence="7">Tr-type G domain-containing protein</fullName>
    </recommendedName>
</protein>
<accession>A0A813G5Q0</accession>
<dbReference type="Gene3D" id="2.40.30.10">
    <property type="entry name" value="Translation factors"/>
    <property type="match status" value="2"/>
</dbReference>
<dbReference type="SUPFAM" id="SSF52540">
    <property type="entry name" value="P-loop containing nucleoside triphosphate hydrolases"/>
    <property type="match status" value="1"/>
</dbReference>
<dbReference type="Proteomes" id="UP000654075">
    <property type="component" value="Unassembled WGS sequence"/>
</dbReference>
<dbReference type="InterPro" id="IPR027417">
    <property type="entry name" value="P-loop_NTPase"/>
</dbReference>
<evidence type="ECO:0000256" key="6">
    <source>
        <dbReference type="SAM" id="MobiDB-lite"/>
    </source>
</evidence>
<dbReference type="InterPro" id="IPR009091">
    <property type="entry name" value="RCC1/BLIP-II"/>
</dbReference>
<keyword evidence="3" id="KW-0251">Elongation factor</keyword>
<evidence type="ECO:0000256" key="1">
    <source>
        <dbReference type="ARBA" id="ARBA00007249"/>
    </source>
</evidence>
<reference evidence="8" key="1">
    <citation type="submission" date="2021-02" db="EMBL/GenBank/DDBJ databases">
        <authorList>
            <person name="Dougan E. K."/>
            <person name="Rhodes N."/>
            <person name="Thang M."/>
            <person name="Chan C."/>
        </authorList>
    </citation>
    <scope>NUCLEOTIDE SEQUENCE</scope>
</reference>
<dbReference type="SUPFAM" id="SSF50465">
    <property type="entry name" value="EF-Tu/eEF-1alpha/eIF2-gamma C-terminal domain"/>
    <property type="match status" value="1"/>
</dbReference>
<evidence type="ECO:0000259" key="7">
    <source>
        <dbReference type="PROSITE" id="PS51722"/>
    </source>
</evidence>
<sequence>MRGDAQNKRLASMKAFAAMKSDGSVITWGDSGQGGDSSRVEYRLQEGVVQVVGNDYAFAAVKSDGSVNTWGDSGFGGDSSRVEDRLQEGVVQVVANRVAFAAVKSDGSVITWGDSFFGGDSSRVEDRLQEGVVQVVATRVAFAAVKSDGSVISWGKSGFGGDSSRVADRLQEGGVQVVGSNYAFAAIKSDGSVNTWGDSFFGGDSSRVEDRLQEGVVQVVGNTQAFAAVKSDGSVISWGKSGSGGDSSRVEDRLQVATALARVEDRLQEGVVQIVGNERAFAAVKSDGSVNTWGDSGFGGDSSRVEYRLQEGVVQVVANRVAFAAVKSNGSVITGGDSCFGGDSSRVEDRLQEGVVQIVGNRVAFAAVKSNGSVITWGDSFFGGDSSRVEDRLQEGVVQVVATRVAFAAVKSNGSVFNAGAFAAVKSDGSAITWGNSISVDDRSAGGDDRVNGSEFTFEREAVASIAHASKLLRMEDDFDSADLPHVNLVFIGPCGSGKSTMAGRLIADSGAIDKENLERIADEAAESGQPDRCYAWILDKLKCERERGNTMFVALWRLASRRCRFTVIDAPGHNDFASDIVTAMSQADIAVLVVPAVQEDQVGTESEGQIQQQQQRQRHQDQIGTESEGQILGQIREHTLLAYTLGLRQLVVCVNKMDNDAVAYSQECFDSACSGVREALKDAGLKTHDVYFDVHFVPTSGWKDDNVMCRSEYTPWYCGPTLVEALDDAVASHFKPERPLRFPLREVMKVGGKGTVIVGRVETGSLKCGMELVFAPGNTRTKVNSITMHHETVQEAFCGDIVNVMVDADTSELHSGMVGSAADDDPALESSSFLAQVIVLNDPRAGEITAGCVLSVACHTSQVLCVFEELLSRTDRRTGKVLEMRPKALRAGDAAVVRLRPDTPLCVEPFGDYPPLGRFSVHDQKITVAVGVVQQVEQVAHAASFLSEPITATAKPSRSSSKPTSKPDKEKKFRSSPKSEKRPPSVRNADFIKGLPYLDDSGEEGSLASCVPGGSGKAGYVAAAPPPLPSLPSWGSSPFAAFGAVAKKATRGTPQTVVTSRALGGVPVGGTSDEGSPRTPVRSSPFAAFGAVAKKGNKLPREVPRAPPSPGKVLGGGSGNTSDECSPRTPTPVGNSPFAAFGAVAKKGKSSGEGKGAVTDPGDDSDIEITVDENASSIVRGAFSKALEEIGRPNDQCSSSEIPDMK</sequence>
<comment type="similarity">
    <text evidence="1">Belongs to the TRAFAC class translation factor GTPase superfamily. Classic translation factor GTPase family. EF-Tu/EF-1A subfamily.</text>
</comment>
<dbReference type="InterPro" id="IPR009000">
    <property type="entry name" value="Transl_B-barrel_sf"/>
</dbReference>
<dbReference type="GO" id="GO:0003924">
    <property type="term" value="F:GTPase activity"/>
    <property type="evidence" value="ECO:0007669"/>
    <property type="project" value="InterPro"/>
</dbReference>
<dbReference type="Gene3D" id="3.40.50.300">
    <property type="entry name" value="P-loop containing nucleotide triphosphate hydrolases"/>
    <property type="match status" value="1"/>
</dbReference>
<feature type="non-terminal residue" evidence="8">
    <location>
        <position position="1207"/>
    </location>
</feature>
<dbReference type="InterPro" id="IPR000795">
    <property type="entry name" value="T_Tr_GTP-bd_dom"/>
</dbReference>
<gene>
    <name evidence="8" type="ORF">PGLA1383_LOCUS35817</name>
</gene>
<evidence type="ECO:0000313" key="8">
    <source>
        <dbReference type="EMBL" id="CAE8618174.1"/>
    </source>
</evidence>
<dbReference type="OrthoDB" id="291946at2759"/>
<dbReference type="PANTHER" id="PTHR23115">
    <property type="entry name" value="TRANSLATION FACTOR"/>
    <property type="match status" value="1"/>
</dbReference>
<dbReference type="SUPFAM" id="SSF50985">
    <property type="entry name" value="RCC1/BLIP-II"/>
    <property type="match status" value="2"/>
</dbReference>
<dbReference type="Gene3D" id="2.130.10.30">
    <property type="entry name" value="Regulator of chromosome condensation 1/beta-lactamase-inhibitor protein II"/>
    <property type="match status" value="2"/>
</dbReference>
<dbReference type="PROSITE" id="PS51722">
    <property type="entry name" value="G_TR_2"/>
    <property type="match status" value="1"/>
</dbReference>
<dbReference type="PRINTS" id="PR00315">
    <property type="entry name" value="ELONGATNFCT"/>
</dbReference>
<evidence type="ECO:0000313" key="9">
    <source>
        <dbReference type="Proteomes" id="UP000654075"/>
    </source>
</evidence>
<name>A0A813G5Q0_POLGL</name>
<dbReference type="InterPro" id="IPR054696">
    <property type="entry name" value="GTP-eEF1A_C"/>
</dbReference>
<keyword evidence="4" id="KW-0648">Protein biosynthesis</keyword>
<dbReference type="InterPro" id="IPR050100">
    <property type="entry name" value="TRAFAC_GTPase_members"/>
</dbReference>
<feature type="region of interest" description="Disordered" evidence="6">
    <location>
        <begin position="1050"/>
        <end position="1168"/>
    </location>
</feature>
<dbReference type="GO" id="GO:0003746">
    <property type="term" value="F:translation elongation factor activity"/>
    <property type="evidence" value="ECO:0007669"/>
    <property type="project" value="UniProtKB-KW"/>
</dbReference>
<keyword evidence="9" id="KW-1185">Reference proteome</keyword>
<feature type="region of interest" description="Disordered" evidence="6">
    <location>
        <begin position="952"/>
        <end position="992"/>
    </location>
</feature>
<evidence type="ECO:0000256" key="5">
    <source>
        <dbReference type="ARBA" id="ARBA00023134"/>
    </source>
</evidence>
<keyword evidence="5" id="KW-0342">GTP-binding</keyword>
<feature type="compositionally biased region" description="Basic and acidic residues" evidence="6">
    <location>
        <begin position="966"/>
        <end position="984"/>
    </location>
</feature>
<dbReference type="SUPFAM" id="SSF50447">
    <property type="entry name" value="Translation proteins"/>
    <property type="match status" value="1"/>
</dbReference>
<dbReference type="EMBL" id="CAJNNV010026434">
    <property type="protein sequence ID" value="CAE8618174.1"/>
    <property type="molecule type" value="Genomic_DNA"/>
</dbReference>
<comment type="caution">
    <text evidence="8">The sequence shown here is derived from an EMBL/GenBank/DDBJ whole genome shotgun (WGS) entry which is preliminary data.</text>
</comment>
<dbReference type="InterPro" id="IPR004161">
    <property type="entry name" value="EFTu-like_2"/>
</dbReference>
<evidence type="ECO:0000256" key="4">
    <source>
        <dbReference type="ARBA" id="ARBA00022917"/>
    </source>
</evidence>